<evidence type="ECO:0000313" key="3">
    <source>
        <dbReference type="Proteomes" id="UP000179069"/>
    </source>
</evidence>
<dbReference type="Proteomes" id="UP000179069">
    <property type="component" value="Unassembled WGS sequence"/>
</dbReference>
<dbReference type="EMBL" id="MHCI01000018">
    <property type="protein sequence ID" value="OGY16280.1"/>
    <property type="molecule type" value="Genomic_DNA"/>
</dbReference>
<protein>
    <recommendedName>
        <fullName evidence="4">Phosphatidic acid phosphatase type 2/haloperoxidase domain-containing protein</fullName>
    </recommendedName>
</protein>
<proteinExistence type="predicted"/>
<sequence>MKTVAQAISRIFDPIIEIPVMFGLTVWYAYVNGHSWLFLSVLLFINAVLPFLFFLHLLRKKEIHDWDIRRRKERIPVYAFALTTQIAGIGMALLTGRTAVANILLIFWILGLLFFLITLYWKVSVHAGVNAALATFLVMILGEEFFWLYIILLPVGWARVSQGNHTVSEFTAGATLGALGIWGGFTLFGLV</sequence>
<keyword evidence="1" id="KW-0812">Transmembrane</keyword>
<dbReference type="AlphaFoldDB" id="A0A1G1VLK7"/>
<keyword evidence="1" id="KW-1133">Transmembrane helix</keyword>
<feature type="transmembrane region" description="Helical" evidence="1">
    <location>
        <begin position="100"/>
        <end position="121"/>
    </location>
</feature>
<evidence type="ECO:0008006" key="4">
    <source>
        <dbReference type="Google" id="ProtNLM"/>
    </source>
</evidence>
<keyword evidence="1" id="KW-0472">Membrane</keyword>
<accession>A0A1G1VLK7</accession>
<comment type="caution">
    <text evidence="2">The sequence shown here is derived from an EMBL/GenBank/DDBJ whole genome shotgun (WGS) entry which is preliminary data.</text>
</comment>
<organism evidence="2 3">
    <name type="scientific">Candidatus Chisholmbacteria bacterium RIFCSPHIGHO2_01_FULL_49_18</name>
    <dbReference type="NCBI Taxonomy" id="1797590"/>
    <lineage>
        <taxon>Bacteria</taxon>
        <taxon>Candidatus Chisholmiibacteriota</taxon>
    </lineage>
</organism>
<feature type="transmembrane region" description="Helical" evidence="1">
    <location>
        <begin position="170"/>
        <end position="190"/>
    </location>
</feature>
<feature type="transmembrane region" description="Helical" evidence="1">
    <location>
        <begin position="133"/>
        <end position="158"/>
    </location>
</feature>
<evidence type="ECO:0000256" key="1">
    <source>
        <dbReference type="SAM" id="Phobius"/>
    </source>
</evidence>
<reference evidence="2 3" key="1">
    <citation type="journal article" date="2016" name="Nat. Commun.">
        <title>Thousands of microbial genomes shed light on interconnected biogeochemical processes in an aquifer system.</title>
        <authorList>
            <person name="Anantharaman K."/>
            <person name="Brown C.T."/>
            <person name="Hug L.A."/>
            <person name="Sharon I."/>
            <person name="Castelle C.J."/>
            <person name="Probst A.J."/>
            <person name="Thomas B.C."/>
            <person name="Singh A."/>
            <person name="Wilkins M.J."/>
            <person name="Karaoz U."/>
            <person name="Brodie E.L."/>
            <person name="Williams K.H."/>
            <person name="Hubbard S.S."/>
            <person name="Banfield J.F."/>
        </authorList>
    </citation>
    <scope>NUCLEOTIDE SEQUENCE [LARGE SCALE GENOMIC DNA]</scope>
</reference>
<feature type="transmembrane region" description="Helical" evidence="1">
    <location>
        <begin position="12"/>
        <end position="30"/>
    </location>
</feature>
<evidence type="ECO:0000313" key="2">
    <source>
        <dbReference type="EMBL" id="OGY16280.1"/>
    </source>
</evidence>
<feature type="transmembrane region" description="Helical" evidence="1">
    <location>
        <begin position="75"/>
        <end position="94"/>
    </location>
</feature>
<name>A0A1G1VLK7_9BACT</name>
<feature type="transmembrane region" description="Helical" evidence="1">
    <location>
        <begin position="36"/>
        <end position="55"/>
    </location>
</feature>
<gene>
    <name evidence="2" type="ORF">A2785_01675</name>
</gene>